<keyword evidence="14" id="KW-1185">Reference proteome</keyword>
<comment type="catalytic activity">
    <reaction evidence="7">
        <text>Hydrolysis of terminal non-reducing beta-D-galactose residues in beta-D-galactosides.</text>
        <dbReference type="EC" id="3.2.1.23"/>
    </reaction>
</comment>
<dbReference type="InterPro" id="IPR008979">
    <property type="entry name" value="Galactose-bd-like_sf"/>
</dbReference>
<dbReference type="InterPro" id="IPR019801">
    <property type="entry name" value="Glyco_hydro_35_CS"/>
</dbReference>
<dbReference type="PANTHER" id="PTHR23421">
    <property type="entry name" value="BETA-GALACTOSIDASE RELATED"/>
    <property type="match status" value="1"/>
</dbReference>
<feature type="active site" description="Nucleophile" evidence="6">
    <location>
        <position position="258"/>
    </location>
</feature>
<dbReference type="Proteomes" id="UP001497382">
    <property type="component" value="Unassembled WGS sequence"/>
</dbReference>
<evidence type="ECO:0000313" key="14">
    <source>
        <dbReference type="Proteomes" id="UP001497382"/>
    </source>
</evidence>
<evidence type="ECO:0000256" key="9">
    <source>
        <dbReference type="SAM" id="SignalP"/>
    </source>
</evidence>
<dbReference type="EMBL" id="CAXIEN010000418">
    <property type="protein sequence ID" value="CAL1297258.1"/>
    <property type="molecule type" value="Genomic_DNA"/>
</dbReference>
<evidence type="ECO:0000256" key="8">
    <source>
        <dbReference type="RuleBase" id="RU003679"/>
    </source>
</evidence>
<evidence type="ECO:0000256" key="3">
    <source>
        <dbReference type="ARBA" id="ARBA00022801"/>
    </source>
</evidence>
<dbReference type="Pfam" id="PF21317">
    <property type="entry name" value="BetaGal_ABD_1"/>
    <property type="match status" value="1"/>
</dbReference>
<evidence type="ECO:0000256" key="6">
    <source>
        <dbReference type="PIRSR" id="PIRSR006336-1"/>
    </source>
</evidence>
<dbReference type="PROSITE" id="PS01182">
    <property type="entry name" value="GLYCOSYL_HYDROL_F35"/>
    <property type="match status" value="1"/>
</dbReference>
<name>A0AAV2BPF0_9ARAC</name>
<evidence type="ECO:0000256" key="2">
    <source>
        <dbReference type="ARBA" id="ARBA00022729"/>
    </source>
</evidence>
<evidence type="ECO:0000259" key="10">
    <source>
        <dbReference type="Pfam" id="PF01301"/>
    </source>
</evidence>
<dbReference type="PRINTS" id="PR00742">
    <property type="entry name" value="GLHYDRLASE35"/>
</dbReference>
<dbReference type="FunFam" id="2.60.120.260:FF:000021">
    <property type="entry name" value="Beta-galactosidase"/>
    <property type="match status" value="1"/>
</dbReference>
<comment type="caution">
    <text evidence="13">The sequence shown here is derived from an EMBL/GenBank/DDBJ whole genome shotgun (WGS) entry which is preliminary data.</text>
</comment>
<dbReference type="Pfam" id="PF01301">
    <property type="entry name" value="Glyco_hydro_35"/>
    <property type="match status" value="1"/>
</dbReference>
<keyword evidence="5 7" id="KW-0326">Glycosidase</keyword>
<dbReference type="EC" id="3.2.1.23" evidence="7"/>
<dbReference type="InterPro" id="IPR001944">
    <property type="entry name" value="Glycoside_Hdrlase_35"/>
</dbReference>
<dbReference type="InterPro" id="IPR048912">
    <property type="entry name" value="BetaGal1-like_ABD1"/>
</dbReference>
<gene>
    <name evidence="13" type="ORF">LARSCL_LOCUS20208</name>
</gene>
<dbReference type="InterPro" id="IPR031330">
    <property type="entry name" value="Gly_Hdrlase_35_cat"/>
</dbReference>
<dbReference type="Gene3D" id="3.20.20.80">
    <property type="entry name" value="Glycosidases"/>
    <property type="match status" value="1"/>
</dbReference>
<evidence type="ECO:0000259" key="11">
    <source>
        <dbReference type="Pfam" id="PF21317"/>
    </source>
</evidence>
<dbReference type="FunFam" id="3.20.20.80:FF:000017">
    <property type="entry name" value="Beta-galactosidase"/>
    <property type="match status" value="1"/>
</dbReference>
<evidence type="ECO:0000256" key="1">
    <source>
        <dbReference type="ARBA" id="ARBA00009809"/>
    </source>
</evidence>
<evidence type="ECO:0000256" key="5">
    <source>
        <dbReference type="ARBA" id="ARBA00023295"/>
    </source>
</evidence>
<dbReference type="GO" id="GO:0005975">
    <property type="term" value="P:carbohydrate metabolic process"/>
    <property type="evidence" value="ECO:0007669"/>
    <property type="project" value="InterPro"/>
</dbReference>
<protein>
    <recommendedName>
        <fullName evidence="7">Beta-galactosidase</fullName>
        <ecNumber evidence="7">3.2.1.23</ecNumber>
    </recommendedName>
</protein>
<dbReference type="Gene3D" id="2.60.120.260">
    <property type="entry name" value="Galactose-binding domain-like"/>
    <property type="match status" value="2"/>
</dbReference>
<feature type="domain" description="Beta-galactosidase 1-like first all-beta" evidence="11">
    <location>
        <begin position="393"/>
        <end position="503"/>
    </location>
</feature>
<dbReference type="InterPro" id="IPR017853">
    <property type="entry name" value="GH"/>
</dbReference>
<evidence type="ECO:0000313" key="13">
    <source>
        <dbReference type="EMBL" id="CAL1297258.1"/>
    </source>
</evidence>
<organism evidence="13 14">
    <name type="scientific">Larinioides sclopetarius</name>
    <dbReference type="NCBI Taxonomy" id="280406"/>
    <lineage>
        <taxon>Eukaryota</taxon>
        <taxon>Metazoa</taxon>
        <taxon>Ecdysozoa</taxon>
        <taxon>Arthropoda</taxon>
        <taxon>Chelicerata</taxon>
        <taxon>Arachnida</taxon>
        <taxon>Araneae</taxon>
        <taxon>Araneomorphae</taxon>
        <taxon>Entelegynae</taxon>
        <taxon>Araneoidea</taxon>
        <taxon>Araneidae</taxon>
        <taxon>Larinioides</taxon>
    </lineage>
</organism>
<feature type="domain" description="Beta-galactosidase galactose-binding" evidence="12">
    <location>
        <begin position="529"/>
        <end position="588"/>
    </location>
</feature>
<evidence type="ECO:0000259" key="12">
    <source>
        <dbReference type="Pfam" id="PF21467"/>
    </source>
</evidence>
<feature type="domain" description="Glycoside hydrolase 35 catalytic" evidence="10">
    <location>
        <begin position="30"/>
        <end position="347"/>
    </location>
</feature>
<accession>A0AAV2BPF0</accession>
<sequence length="628" mass="70940">MNLPTLILCSLFLVKTVFSQSFTIDYERNTFLKDGKPFRYMSGSIHYFRVPNQFWYDRLYKMKMAGLNAIQTYVEWNHHEPEPGVYNFDGDYDLPKFLKTAHDLGLVVVLRSGPFIDAERDMGGLPYWLLRNNPDIKLRSFDATYIKYVDNWYKILLPLIEPFLYNNGGPIITFQIENEYGSIGCDAQYKSHLRELVRKTLKTDVVLFTTDGSSSSLLSCGKTDEVLSTIDFGTGVNVTYNFEMLRWNQASGPLVNSEFYPGWLDHWGQPHAQVSSESIVNTLTDMLESNASVNVYMFHGGTSFGFTAGSNLGSTFQACPTSYDYDAPLNEAGDPTPKYYAMREAIGKFFPLPAGPVPQPAPKMQLPAITMKKAMSLWEFISKTSYSVFSTYPLSFEDLSHPFGFVVYRTTAAFQTPDPAILTVKGIADRAHVYVNRIFQGILSREQKAESLPIKVLEGQDIEILVENQGRVCSGYYINDRKGIFQNVTLGSQTLVNWTMTPVKLDPDSLKQLEKWENNIRENDPVSVPSIYTGTFKISNETKLLDSFLRLDGWHKGVAFLNNFNLGRYWPIVGPQVTLYAPSILFQASPSMNQVTLLELENSPCGNKNTCTVQFVTIPVVNGTTPLY</sequence>
<dbReference type="AlphaFoldDB" id="A0AAV2BPF0"/>
<comment type="similarity">
    <text evidence="1 8">Belongs to the glycosyl hydrolase 35 family.</text>
</comment>
<dbReference type="InterPro" id="IPR048913">
    <property type="entry name" value="BetaGal_gal-bd"/>
</dbReference>
<feature type="signal peptide" evidence="9">
    <location>
        <begin position="1"/>
        <end position="19"/>
    </location>
</feature>
<dbReference type="SUPFAM" id="SSF49785">
    <property type="entry name" value="Galactose-binding domain-like"/>
    <property type="match status" value="1"/>
</dbReference>
<dbReference type="Pfam" id="PF21467">
    <property type="entry name" value="BetaGal_gal-bd"/>
    <property type="match status" value="1"/>
</dbReference>
<evidence type="ECO:0000256" key="4">
    <source>
        <dbReference type="ARBA" id="ARBA00023180"/>
    </source>
</evidence>
<keyword evidence="3 7" id="KW-0378">Hydrolase</keyword>
<dbReference type="PIRSF" id="PIRSF006336">
    <property type="entry name" value="B-gal"/>
    <property type="match status" value="1"/>
</dbReference>
<feature type="active site" description="Proton donor" evidence="6">
    <location>
        <position position="179"/>
    </location>
</feature>
<keyword evidence="4" id="KW-0325">Glycoprotein</keyword>
<dbReference type="SUPFAM" id="SSF51445">
    <property type="entry name" value="(Trans)glycosidases"/>
    <property type="match status" value="1"/>
</dbReference>
<evidence type="ECO:0000256" key="7">
    <source>
        <dbReference type="RuleBase" id="RU000675"/>
    </source>
</evidence>
<dbReference type="GO" id="GO:0004565">
    <property type="term" value="F:beta-galactosidase activity"/>
    <property type="evidence" value="ECO:0007669"/>
    <property type="project" value="UniProtKB-EC"/>
</dbReference>
<keyword evidence="2 9" id="KW-0732">Signal</keyword>
<dbReference type="InterPro" id="IPR026283">
    <property type="entry name" value="B-gal_1-like"/>
</dbReference>
<reference evidence="13 14" key="1">
    <citation type="submission" date="2024-04" db="EMBL/GenBank/DDBJ databases">
        <authorList>
            <person name="Rising A."/>
            <person name="Reimegard J."/>
            <person name="Sonavane S."/>
            <person name="Akerstrom W."/>
            <person name="Nylinder S."/>
            <person name="Hedman E."/>
            <person name="Kallberg Y."/>
        </authorList>
    </citation>
    <scope>NUCLEOTIDE SEQUENCE [LARGE SCALE GENOMIC DNA]</scope>
</reference>
<feature type="chain" id="PRO_5043516865" description="Beta-galactosidase" evidence="9">
    <location>
        <begin position="20"/>
        <end position="628"/>
    </location>
</feature>
<proteinExistence type="inferred from homology"/>